<protein>
    <submittedName>
        <fullName evidence="1">Uncharacterized protein</fullName>
    </submittedName>
</protein>
<name>H2EB01_9VIRU</name>
<gene>
    <name evidence="1" type="ORF">c7_R511</name>
</gene>
<dbReference type="EMBL" id="JN885991">
    <property type="protein sequence ID" value="AEX61574.1"/>
    <property type="molecule type" value="Genomic_DNA"/>
</dbReference>
<evidence type="ECO:0000313" key="1">
    <source>
        <dbReference type="EMBL" id="AEX61574.1"/>
    </source>
</evidence>
<reference evidence="1" key="1">
    <citation type="submission" date="2011-10" db="EMBL/GenBank/DDBJ databases">
        <title>Provirophages and transpovirons: unique mobilome of giant viruses.</title>
        <authorList>
            <person name="Desnues C."/>
            <person name="LaScola B."/>
            <person name="Yutin N."/>
            <person name="Fournous G."/>
            <person name="Koonin E."/>
            <person name="Raoult D."/>
        </authorList>
    </citation>
    <scope>NUCLEOTIDE SEQUENCE</scope>
    <source>
        <strain evidence="1">Mv13-c7</strain>
    </source>
</reference>
<proteinExistence type="predicted"/>
<accession>H2EB01</accession>
<sequence>MNHKITLENESDNNESDDNISNLICDTNNILKEFKKNIILHPNQNIIILY</sequence>
<organism evidence="1">
    <name type="scientific">Megavirus courdo7</name>
    <dbReference type="NCBI Taxonomy" id="1128135"/>
    <lineage>
        <taxon>Viruses</taxon>
        <taxon>Varidnaviria</taxon>
        <taxon>Bamfordvirae</taxon>
        <taxon>Nucleocytoviricota</taxon>
        <taxon>Megaviricetes</taxon>
        <taxon>Imitervirales</taxon>
        <taxon>Mimiviridae</taxon>
        <taxon>Megamimivirinae</taxon>
        <taxon>Megavirus</taxon>
    </lineage>
</organism>